<keyword evidence="1" id="KW-1185">Reference proteome</keyword>
<evidence type="ECO:0000313" key="2">
    <source>
        <dbReference type="WBParaSite" id="MhA1_Contig88.frz3.gene4"/>
    </source>
</evidence>
<dbReference type="Proteomes" id="UP000095281">
    <property type="component" value="Unplaced"/>
</dbReference>
<protein>
    <submittedName>
        <fullName evidence="2">DUF4338 domain-containing protein</fullName>
    </submittedName>
</protein>
<organism evidence="1 2">
    <name type="scientific">Meloidogyne hapla</name>
    <name type="common">Root-knot nematode worm</name>
    <dbReference type="NCBI Taxonomy" id="6305"/>
    <lineage>
        <taxon>Eukaryota</taxon>
        <taxon>Metazoa</taxon>
        <taxon>Ecdysozoa</taxon>
        <taxon>Nematoda</taxon>
        <taxon>Chromadorea</taxon>
        <taxon>Rhabditida</taxon>
        <taxon>Tylenchina</taxon>
        <taxon>Tylenchomorpha</taxon>
        <taxon>Tylenchoidea</taxon>
        <taxon>Meloidogynidae</taxon>
        <taxon>Meloidogyninae</taxon>
        <taxon>Meloidogyne</taxon>
    </lineage>
</organism>
<evidence type="ECO:0000313" key="1">
    <source>
        <dbReference type="Proteomes" id="UP000095281"/>
    </source>
</evidence>
<dbReference type="AlphaFoldDB" id="A0A1I8C0G1"/>
<proteinExistence type="predicted"/>
<dbReference type="WBParaSite" id="MhA1_Contig88.frz3.gene4">
    <property type="protein sequence ID" value="MhA1_Contig88.frz3.gene4"/>
    <property type="gene ID" value="MhA1_Contig88.frz3.gene4"/>
</dbReference>
<accession>A0A1I8C0G1</accession>
<sequence>MKEHGFKKLPRSFFTCKTIFLTDSCKLDFEEIFKKIKSKYMKLPILQQQFLDEQSYCLADFLVKTYGIGNVIGMKASKEKINDETALQRYKSVNYLNLERYVFRWDWEKTKKPEEPFPNLIYNEGTPRRTQKM</sequence>
<name>A0A1I8C0G1_MELHA</name>
<reference evidence="2" key="1">
    <citation type="submission" date="2016-11" db="UniProtKB">
        <authorList>
            <consortium name="WormBaseParasite"/>
        </authorList>
    </citation>
    <scope>IDENTIFICATION</scope>
</reference>